<dbReference type="PANTHER" id="PTHR43797">
    <property type="entry name" value="HOMOCYSTEINE/CYSTEINE SYNTHASE"/>
    <property type="match status" value="1"/>
</dbReference>
<dbReference type="Pfam" id="PF22475">
    <property type="entry name" value="YhfS-like_C"/>
    <property type="match status" value="1"/>
</dbReference>
<comment type="caution">
    <text evidence="2">The sequence shown here is derived from an EMBL/GenBank/DDBJ whole genome shotgun (WGS) entry which is preliminary data.</text>
</comment>
<proteinExistence type="predicted"/>
<dbReference type="EMBL" id="WKRU01000187">
    <property type="protein sequence ID" value="MSL39879.1"/>
    <property type="molecule type" value="Genomic_DNA"/>
</dbReference>
<gene>
    <name evidence="2" type="ORF">GKE65_16995</name>
</gene>
<organism evidence="2">
    <name type="scientific">Escherichia coli</name>
    <dbReference type="NCBI Taxonomy" id="562"/>
    <lineage>
        <taxon>Bacteria</taxon>
        <taxon>Pseudomonadati</taxon>
        <taxon>Pseudomonadota</taxon>
        <taxon>Gammaproteobacteria</taxon>
        <taxon>Enterobacterales</taxon>
        <taxon>Enterobacteriaceae</taxon>
        <taxon>Escherichia</taxon>
    </lineage>
</organism>
<feature type="non-terminal residue" evidence="2">
    <location>
        <position position="1"/>
    </location>
</feature>
<accession>A0A6C9QEC3</accession>
<dbReference type="InterPro" id="IPR054718">
    <property type="entry name" value="YhfS-like_C"/>
</dbReference>
<dbReference type="Gene3D" id="3.90.1150.130">
    <property type="match status" value="1"/>
</dbReference>
<dbReference type="InterPro" id="IPR006235">
    <property type="entry name" value="OAc-hSer/O-AcSer_sulfhydrylase"/>
</dbReference>
<evidence type="ECO:0000259" key="1">
    <source>
        <dbReference type="Pfam" id="PF22475"/>
    </source>
</evidence>
<dbReference type="GO" id="GO:0006535">
    <property type="term" value="P:cysteine biosynthetic process from serine"/>
    <property type="evidence" value="ECO:0007669"/>
    <property type="project" value="TreeGrafter"/>
</dbReference>
<dbReference type="GO" id="GO:0003961">
    <property type="term" value="F:O-acetylhomoserine aminocarboxypropyltransferase activity"/>
    <property type="evidence" value="ECO:0007669"/>
    <property type="project" value="TreeGrafter"/>
</dbReference>
<sequence length="142" mass="15495">LYSGGRQIQGAQALEVLRGLVFAPVMHAVQAGVSERLLALLNGGAVPEVKSAVIANAQSKVLIVEFHQPIAARVLEEAQKRGALPYPVGAESKYEIPPLFYRLSGTFRQVNPQLEHYAIRINPNRSGEETVLRILRESIASI</sequence>
<feature type="domain" description="YhfS-like C-terminal" evidence="1">
    <location>
        <begin position="36"/>
        <end position="135"/>
    </location>
</feature>
<dbReference type="GO" id="GO:0005737">
    <property type="term" value="C:cytoplasm"/>
    <property type="evidence" value="ECO:0007669"/>
    <property type="project" value="TreeGrafter"/>
</dbReference>
<dbReference type="GO" id="GO:0004124">
    <property type="term" value="F:cysteine synthase activity"/>
    <property type="evidence" value="ECO:0007669"/>
    <property type="project" value="TreeGrafter"/>
</dbReference>
<dbReference type="GO" id="GO:0071269">
    <property type="term" value="P:L-homocysteine biosynthetic process"/>
    <property type="evidence" value="ECO:0007669"/>
    <property type="project" value="TreeGrafter"/>
</dbReference>
<protein>
    <recommendedName>
        <fullName evidence="1">YhfS-like C-terminal domain-containing protein</fullName>
    </recommendedName>
</protein>
<reference evidence="2" key="1">
    <citation type="journal article" date="2019" name="Nat. Med.">
        <title>A library of human gut bacterial isolates paired with longitudinal multiomics data enables mechanistic microbiome research.</title>
        <authorList>
            <person name="Poyet M."/>
            <person name="Groussin M."/>
            <person name="Gibbons S.M."/>
            <person name="Avila-Pacheco J."/>
            <person name="Jiang X."/>
            <person name="Kearney S.M."/>
            <person name="Perrotta A.R."/>
            <person name="Berdy B."/>
            <person name="Zhao S."/>
            <person name="Lieberman T.D."/>
            <person name="Swanson P.K."/>
            <person name="Smith M."/>
            <person name="Roesemann S."/>
            <person name="Alexander J.E."/>
            <person name="Rich S.A."/>
            <person name="Livny J."/>
            <person name="Vlamakis H."/>
            <person name="Clish C."/>
            <person name="Bullock K."/>
            <person name="Deik A."/>
            <person name="Scott J."/>
            <person name="Pierce K.A."/>
            <person name="Xavier R.J."/>
            <person name="Alm E.J."/>
        </authorList>
    </citation>
    <scope>NUCLEOTIDE SEQUENCE</scope>
    <source>
        <strain evidence="2">BIOML-A446</strain>
    </source>
</reference>
<dbReference type="PANTHER" id="PTHR43797:SF2">
    <property type="entry name" value="HOMOCYSTEINE_CYSTEINE SYNTHASE"/>
    <property type="match status" value="1"/>
</dbReference>
<evidence type="ECO:0000313" key="2">
    <source>
        <dbReference type="EMBL" id="MSL39879.1"/>
    </source>
</evidence>
<name>A0A6C9QEC3_ECOLX</name>
<dbReference type="AlphaFoldDB" id="A0A6C9QEC3"/>